<feature type="signal peptide" evidence="1">
    <location>
        <begin position="1"/>
        <end position="23"/>
    </location>
</feature>
<dbReference type="RefSeq" id="WP_307435530.1">
    <property type="nucleotide sequence ID" value="NZ_JAUSVK010000001.1"/>
</dbReference>
<evidence type="ECO:0000313" key="3">
    <source>
        <dbReference type="Proteomes" id="UP001237448"/>
    </source>
</evidence>
<sequence length="72" mass="8557">MQKIIVSSIAAAVLALSGSAAWADMPDQHNPDNPIVVRRQMHDWQHRQARHHGARYHHDYHHHHMWRHHHVM</sequence>
<evidence type="ECO:0000313" key="2">
    <source>
        <dbReference type="EMBL" id="MDQ0395988.1"/>
    </source>
</evidence>
<name>A0ABU0FPK1_9HYPH</name>
<gene>
    <name evidence="2" type="ORF">J3R73_005780</name>
</gene>
<evidence type="ECO:0000256" key="1">
    <source>
        <dbReference type="SAM" id="SignalP"/>
    </source>
</evidence>
<reference evidence="2 3" key="1">
    <citation type="submission" date="2023-07" db="EMBL/GenBank/DDBJ databases">
        <title>Genomic Encyclopedia of Type Strains, Phase IV (KMG-IV): sequencing the most valuable type-strain genomes for metagenomic binning, comparative biology and taxonomic classification.</title>
        <authorList>
            <person name="Goeker M."/>
        </authorList>
    </citation>
    <scope>NUCLEOTIDE SEQUENCE [LARGE SCALE GENOMIC DNA]</scope>
    <source>
        <strain evidence="2 3">DSM 5896</strain>
    </source>
</reference>
<dbReference type="EMBL" id="JAUSVK010000001">
    <property type="protein sequence ID" value="MDQ0395988.1"/>
    <property type="molecule type" value="Genomic_DNA"/>
</dbReference>
<keyword evidence="1" id="KW-0732">Signal</keyword>
<feature type="chain" id="PRO_5047060052" evidence="1">
    <location>
        <begin position="24"/>
        <end position="72"/>
    </location>
</feature>
<keyword evidence="3" id="KW-1185">Reference proteome</keyword>
<comment type="caution">
    <text evidence="2">The sequence shown here is derived from an EMBL/GenBank/DDBJ whole genome shotgun (WGS) entry which is preliminary data.</text>
</comment>
<organism evidence="2 3">
    <name type="scientific">Labrys monachus</name>
    <dbReference type="NCBI Taxonomy" id="217067"/>
    <lineage>
        <taxon>Bacteria</taxon>
        <taxon>Pseudomonadati</taxon>
        <taxon>Pseudomonadota</taxon>
        <taxon>Alphaproteobacteria</taxon>
        <taxon>Hyphomicrobiales</taxon>
        <taxon>Xanthobacteraceae</taxon>
        <taxon>Labrys</taxon>
    </lineage>
</organism>
<protein>
    <submittedName>
        <fullName evidence="2">Uncharacterized protein</fullName>
    </submittedName>
</protein>
<accession>A0ABU0FPK1</accession>
<proteinExistence type="predicted"/>
<dbReference type="Proteomes" id="UP001237448">
    <property type="component" value="Unassembled WGS sequence"/>
</dbReference>